<dbReference type="PANTHER" id="PTHR16026:SF0">
    <property type="entry name" value="CARTILAGE ACIDIC PROTEIN 1"/>
    <property type="match status" value="1"/>
</dbReference>
<dbReference type="InterPro" id="IPR013517">
    <property type="entry name" value="FG-GAP"/>
</dbReference>
<dbReference type="Proteomes" id="UP001198402">
    <property type="component" value="Unassembled WGS sequence"/>
</dbReference>
<evidence type="ECO:0000259" key="2">
    <source>
        <dbReference type="Pfam" id="PF07593"/>
    </source>
</evidence>
<name>A0ABS7XY01_9FLAO</name>
<dbReference type="RefSeq" id="WP_224476913.1">
    <property type="nucleotide sequence ID" value="NZ_JAIUJS010000001.1"/>
</dbReference>
<evidence type="ECO:0000256" key="1">
    <source>
        <dbReference type="ARBA" id="ARBA00022729"/>
    </source>
</evidence>
<dbReference type="Pfam" id="PF13517">
    <property type="entry name" value="FG-GAP_3"/>
    <property type="match status" value="5"/>
</dbReference>
<dbReference type="SUPFAM" id="SSF69318">
    <property type="entry name" value="Integrin alpha N-terminal domain"/>
    <property type="match status" value="2"/>
</dbReference>
<accession>A0ABS7XY01</accession>
<proteinExistence type="predicted"/>
<comment type="caution">
    <text evidence="3">The sequence shown here is derived from an EMBL/GenBank/DDBJ whole genome shotgun (WGS) entry which is preliminary data.</text>
</comment>
<dbReference type="Pfam" id="PF07593">
    <property type="entry name" value="UnbV_ASPIC"/>
    <property type="match status" value="1"/>
</dbReference>
<feature type="domain" description="ASPIC/UnbV" evidence="2">
    <location>
        <begin position="526"/>
        <end position="591"/>
    </location>
</feature>
<dbReference type="Gene3D" id="2.130.10.130">
    <property type="entry name" value="Integrin alpha, N-terminal"/>
    <property type="match status" value="3"/>
</dbReference>
<gene>
    <name evidence="3" type="ORF">LBV24_02000</name>
</gene>
<dbReference type="EMBL" id="JAIUJS010000001">
    <property type="protein sequence ID" value="MCA0151970.1"/>
    <property type="molecule type" value="Genomic_DNA"/>
</dbReference>
<dbReference type="InterPro" id="IPR027039">
    <property type="entry name" value="Crtac1"/>
</dbReference>
<evidence type="ECO:0000313" key="3">
    <source>
        <dbReference type="EMBL" id="MCA0151970.1"/>
    </source>
</evidence>
<protein>
    <submittedName>
        <fullName evidence="3">VCBS repeat-containing protein</fullName>
    </submittedName>
</protein>
<reference evidence="4" key="1">
    <citation type="submission" date="2023-07" db="EMBL/GenBank/DDBJ databases">
        <authorList>
            <person name="Yue Y."/>
        </authorList>
    </citation>
    <scope>NUCLEOTIDE SEQUENCE [LARGE SCALE GENOMIC DNA]</scope>
    <source>
        <strain evidence="4">2Y89</strain>
    </source>
</reference>
<evidence type="ECO:0000313" key="4">
    <source>
        <dbReference type="Proteomes" id="UP001198402"/>
    </source>
</evidence>
<organism evidence="3 4">
    <name type="scientific">Winogradskyella vincentii</name>
    <dbReference type="NCBI Taxonomy" id="2877122"/>
    <lineage>
        <taxon>Bacteria</taxon>
        <taxon>Pseudomonadati</taxon>
        <taxon>Bacteroidota</taxon>
        <taxon>Flavobacteriia</taxon>
        <taxon>Flavobacteriales</taxon>
        <taxon>Flavobacteriaceae</taxon>
        <taxon>Winogradskyella</taxon>
    </lineage>
</organism>
<dbReference type="PROSITE" id="PS51257">
    <property type="entry name" value="PROKAR_LIPOPROTEIN"/>
    <property type="match status" value="1"/>
</dbReference>
<dbReference type="PANTHER" id="PTHR16026">
    <property type="entry name" value="CARTILAGE ACIDIC PROTEIN 1"/>
    <property type="match status" value="1"/>
</dbReference>
<sequence>MKKKIGLIFLLIFACANEEGESNVKDTTANAPFNTVPSEVSGLVFSNDLKDTGDLNIIEFLYYYNGGGVAIGDINNDGLDDIYLTANQKPDKLYLNLGDLKFKDISEEAGISQNSSWSTGVTMSDVNNDGLLDIYVCKVGKYKTLNSSNELYINKGNNTFEEQGEKYGLNFSGFSTQASFFDYDNDGDMDMYLMNHSIHTVYSYANSKTRTAKDELSGDLLFENTTVNGQSKFVDVTEEANIYSSALGYGLALATSDVNNDGFMDIYVGNDFHENDYLYINNGDKTFKESSTEYFNHTSRFTMGVDIADINNNGKLDIYSLDMMPYDSEIFLKSGGEDSDKINQIKNSFGFQQQYARNHLQLNQGDYFVDAALITETHATDWSWSPLLLDYNNDGLNDIFVTNGIYKRPNDLDYIKYLSTVDFANYNETKQDSLELKLIDLMPTQNLPNKLFTNKDNLSFESTLVDSKNKGTYSNGAAYSDLDNDGDLDIVVNNINENVTLLENTSENNFLTVKLRNGENEINTNGAKVYVYAGNEVYFKEQISVKGYLSSSTNDVHFGLGEKEQIDSVKVVWLDGTKSLNSSIEINTRVTIEKENTKDNDYISLSKTNYDEFAFRHFENVFLDYEQDALAPENLSKEGPSAVHADFNGDGLKDLFIGGGRNQKPVLFFMNKDGSFEKSSTDVFNLDSKYEDTDAISLDIDSDGDLDIYALSGGNDYPSGHPLLEDRVYINDGTGNFSKLKSKLISTNGGTVSSHDFDNDGLVDLFIGNRSVPGAYGLSPQSYILKNKGNNVFEIYAKARFGMITDSKWADLNNDGLVELVLAGDWMPITVMSFTADGKFVDKTKDFGLGETNGMWNSVEISDLNNDGNLDIIAGNVGLNFKWKASKDKPVKMYLDDFDENEKLDQLIFYDFFGTYVPFASKDKLVEQMPYLRKKYTDYNSFANVSSIGDLTEKTEDEIINIKYIYELRSMLYLNDGVTFSPLPLPKQAQLSTLEDMIIDDGNLIFTGNHKSYVTELGESSSNSGGILNFNDIDNIAYESLKLPKGIRGRRIIKLKENEYLIISNNGRSYKTNL</sequence>
<dbReference type="InterPro" id="IPR011519">
    <property type="entry name" value="UnbV_ASPIC"/>
</dbReference>
<keyword evidence="1" id="KW-0732">Signal</keyword>
<keyword evidence="4" id="KW-1185">Reference proteome</keyword>
<dbReference type="InterPro" id="IPR028994">
    <property type="entry name" value="Integrin_alpha_N"/>
</dbReference>